<dbReference type="Proteomes" id="UP000324222">
    <property type="component" value="Unassembled WGS sequence"/>
</dbReference>
<gene>
    <name evidence="1" type="ORF">E2C01_031855</name>
</gene>
<proteinExistence type="predicted"/>
<protein>
    <submittedName>
        <fullName evidence="1">Uncharacterized protein</fullName>
    </submittedName>
</protein>
<dbReference type="EMBL" id="VSRR010004044">
    <property type="protein sequence ID" value="MPC38349.1"/>
    <property type="molecule type" value="Genomic_DNA"/>
</dbReference>
<sequence length="115" mass="13016">MPQYTPGAAATRQILHNEMIFFLADCEENSLILPRKTLLVCRVDGYLKLANTMWGSTGAQRGKTSHTVVEGGVTVRRVWVFIPKYYTKKTVFVANYSVVITSGRLTRKDKDKCEE</sequence>
<reference evidence="1 2" key="1">
    <citation type="submission" date="2019-05" db="EMBL/GenBank/DDBJ databases">
        <title>Another draft genome of Portunus trituberculatus and its Hox gene families provides insights of decapod evolution.</title>
        <authorList>
            <person name="Jeong J.-H."/>
            <person name="Song I."/>
            <person name="Kim S."/>
            <person name="Choi T."/>
            <person name="Kim D."/>
            <person name="Ryu S."/>
            <person name="Kim W."/>
        </authorList>
    </citation>
    <scope>NUCLEOTIDE SEQUENCE [LARGE SCALE GENOMIC DNA]</scope>
    <source>
        <tissue evidence="1">Muscle</tissue>
    </source>
</reference>
<name>A0A5B7EZA1_PORTR</name>
<evidence type="ECO:0000313" key="1">
    <source>
        <dbReference type="EMBL" id="MPC38349.1"/>
    </source>
</evidence>
<evidence type="ECO:0000313" key="2">
    <source>
        <dbReference type="Proteomes" id="UP000324222"/>
    </source>
</evidence>
<comment type="caution">
    <text evidence="1">The sequence shown here is derived from an EMBL/GenBank/DDBJ whole genome shotgun (WGS) entry which is preliminary data.</text>
</comment>
<organism evidence="1 2">
    <name type="scientific">Portunus trituberculatus</name>
    <name type="common">Swimming crab</name>
    <name type="synonym">Neptunus trituberculatus</name>
    <dbReference type="NCBI Taxonomy" id="210409"/>
    <lineage>
        <taxon>Eukaryota</taxon>
        <taxon>Metazoa</taxon>
        <taxon>Ecdysozoa</taxon>
        <taxon>Arthropoda</taxon>
        <taxon>Crustacea</taxon>
        <taxon>Multicrustacea</taxon>
        <taxon>Malacostraca</taxon>
        <taxon>Eumalacostraca</taxon>
        <taxon>Eucarida</taxon>
        <taxon>Decapoda</taxon>
        <taxon>Pleocyemata</taxon>
        <taxon>Brachyura</taxon>
        <taxon>Eubrachyura</taxon>
        <taxon>Portunoidea</taxon>
        <taxon>Portunidae</taxon>
        <taxon>Portuninae</taxon>
        <taxon>Portunus</taxon>
    </lineage>
</organism>
<keyword evidence="2" id="KW-1185">Reference proteome</keyword>
<accession>A0A5B7EZA1</accession>
<dbReference type="AlphaFoldDB" id="A0A5B7EZA1"/>